<reference evidence="3" key="1">
    <citation type="submission" date="2015-01" db="EMBL/GenBank/DDBJ databases">
        <authorList>
            <person name="Aksoy S."/>
            <person name="Warren W."/>
            <person name="Wilson R.K."/>
        </authorList>
    </citation>
    <scope>NUCLEOTIDE SEQUENCE [LARGE SCALE GENOMIC DNA]</scope>
    <source>
        <strain evidence="3">IAEA</strain>
    </source>
</reference>
<protein>
    <submittedName>
        <fullName evidence="2">Uncharacterized protein</fullName>
    </submittedName>
</protein>
<name>A0A1B0BIM3_9MUSC</name>
<feature type="transmembrane region" description="Helical" evidence="1">
    <location>
        <begin position="7"/>
        <end position="28"/>
    </location>
</feature>
<proteinExistence type="predicted"/>
<keyword evidence="1" id="KW-0472">Membrane</keyword>
<dbReference type="EMBL" id="JXJN01014997">
    <property type="status" value="NOT_ANNOTATED_CDS"/>
    <property type="molecule type" value="Genomic_DNA"/>
</dbReference>
<dbReference type="EMBL" id="JXJN01014998">
    <property type="status" value="NOT_ANNOTATED_CDS"/>
    <property type="molecule type" value="Genomic_DNA"/>
</dbReference>
<dbReference type="EnsemblMetazoa" id="GPPI031346-RA">
    <property type="protein sequence ID" value="GPPI031346-PA"/>
    <property type="gene ID" value="GPPI031346"/>
</dbReference>
<evidence type="ECO:0000313" key="2">
    <source>
        <dbReference type="EnsemblMetazoa" id="GPPI031346-PA"/>
    </source>
</evidence>
<accession>A0A1B0BIM3</accession>
<evidence type="ECO:0000256" key="1">
    <source>
        <dbReference type="SAM" id="Phobius"/>
    </source>
</evidence>
<dbReference type="AlphaFoldDB" id="A0A1B0BIM3"/>
<keyword evidence="3" id="KW-1185">Reference proteome</keyword>
<keyword evidence="1" id="KW-0812">Transmembrane</keyword>
<keyword evidence="1" id="KW-1133">Transmembrane helix</keyword>
<dbReference type="VEuPathDB" id="VectorBase:GPPI031346"/>
<sequence>MHVHLCLQFYLLSMLLVVGSFSICFSWFSSANDHHRYNHHCDHPQQVYTNKSFKMKLITSSQGREF</sequence>
<organism evidence="2 3">
    <name type="scientific">Glossina palpalis gambiensis</name>
    <dbReference type="NCBI Taxonomy" id="67801"/>
    <lineage>
        <taxon>Eukaryota</taxon>
        <taxon>Metazoa</taxon>
        <taxon>Ecdysozoa</taxon>
        <taxon>Arthropoda</taxon>
        <taxon>Hexapoda</taxon>
        <taxon>Insecta</taxon>
        <taxon>Pterygota</taxon>
        <taxon>Neoptera</taxon>
        <taxon>Endopterygota</taxon>
        <taxon>Diptera</taxon>
        <taxon>Brachycera</taxon>
        <taxon>Muscomorpha</taxon>
        <taxon>Hippoboscoidea</taxon>
        <taxon>Glossinidae</taxon>
        <taxon>Glossina</taxon>
    </lineage>
</organism>
<reference evidence="2" key="2">
    <citation type="submission" date="2020-05" db="UniProtKB">
        <authorList>
            <consortium name="EnsemblMetazoa"/>
        </authorList>
    </citation>
    <scope>IDENTIFICATION</scope>
    <source>
        <strain evidence="2">IAEA</strain>
    </source>
</reference>
<dbReference type="Proteomes" id="UP000092460">
    <property type="component" value="Unassembled WGS sequence"/>
</dbReference>
<evidence type="ECO:0000313" key="3">
    <source>
        <dbReference type="Proteomes" id="UP000092460"/>
    </source>
</evidence>